<sequence length="132" mass="15234">MKPSLLDYQDRTGARLRTRYQLLEHSFQRTTIVCEVPFIRHQETRVNAPLQNSMSAFVNLMCATYNLDPGKIVLVLSYVPLEQVPHCGPAQLMQVSWEGLDYSLFGTELKGVHWHHVADQQLQQWQRLAARA</sequence>
<gene>
    <name evidence="1" type="ORF">ROI90_16515</name>
</gene>
<dbReference type="EMBL" id="JAWDJT010000012">
    <property type="protein sequence ID" value="MDU0372010.1"/>
    <property type="molecule type" value="Genomic_DNA"/>
</dbReference>
<accession>A0ABU3TKV9</accession>
<protein>
    <submittedName>
        <fullName evidence="1">Uncharacterized protein</fullName>
    </submittedName>
</protein>
<name>A0ABU3TKV9_9BACT</name>
<organism evidence="1 2">
    <name type="scientific">Hymenobacter endophyticus</name>
    <dbReference type="NCBI Taxonomy" id="3076335"/>
    <lineage>
        <taxon>Bacteria</taxon>
        <taxon>Pseudomonadati</taxon>
        <taxon>Bacteroidota</taxon>
        <taxon>Cytophagia</taxon>
        <taxon>Cytophagales</taxon>
        <taxon>Hymenobacteraceae</taxon>
        <taxon>Hymenobacter</taxon>
    </lineage>
</organism>
<evidence type="ECO:0000313" key="1">
    <source>
        <dbReference type="EMBL" id="MDU0372010.1"/>
    </source>
</evidence>
<evidence type="ECO:0000313" key="2">
    <source>
        <dbReference type="Proteomes" id="UP001250698"/>
    </source>
</evidence>
<reference evidence="1 2" key="1">
    <citation type="submission" date="2023-10" db="EMBL/GenBank/DDBJ databases">
        <title>Hymenobacter endophyticus sp. nov., an isolate from the leaf tissues of wheat.</title>
        <authorList>
            <person name="Dai Y."/>
        </authorList>
    </citation>
    <scope>NUCLEOTIDE SEQUENCE [LARGE SCALE GENOMIC DNA]</scope>
    <source>
        <strain evidence="1 2">ZK17L-C2</strain>
    </source>
</reference>
<comment type="caution">
    <text evidence="1">The sequence shown here is derived from an EMBL/GenBank/DDBJ whole genome shotgun (WGS) entry which is preliminary data.</text>
</comment>
<keyword evidence="2" id="KW-1185">Reference proteome</keyword>
<dbReference type="RefSeq" id="WP_315999468.1">
    <property type="nucleotide sequence ID" value="NZ_JAWDJT010000012.1"/>
</dbReference>
<proteinExistence type="predicted"/>
<dbReference type="Proteomes" id="UP001250698">
    <property type="component" value="Unassembled WGS sequence"/>
</dbReference>